<evidence type="ECO:0000313" key="6">
    <source>
        <dbReference type="EMBL" id="TDC49244.1"/>
    </source>
</evidence>
<evidence type="ECO:0000313" key="7">
    <source>
        <dbReference type="Proteomes" id="UP000295621"/>
    </source>
</evidence>
<dbReference type="GO" id="GO:0008422">
    <property type="term" value="F:beta-glucosidase activity"/>
    <property type="evidence" value="ECO:0007669"/>
    <property type="project" value="UniProtKB-ARBA"/>
</dbReference>
<dbReference type="Gene3D" id="3.20.20.300">
    <property type="entry name" value="Glycoside hydrolase, family 3, N-terminal domain"/>
    <property type="match status" value="1"/>
</dbReference>
<dbReference type="Pfam" id="PF00933">
    <property type="entry name" value="Glyco_hydro_3"/>
    <property type="match status" value="1"/>
</dbReference>
<dbReference type="Pfam" id="PF01915">
    <property type="entry name" value="Glyco_hydro_3_C"/>
    <property type="match status" value="1"/>
</dbReference>
<dbReference type="InterPro" id="IPR013783">
    <property type="entry name" value="Ig-like_fold"/>
</dbReference>
<gene>
    <name evidence="6" type="ORF">E1212_18770</name>
</gene>
<dbReference type="InterPro" id="IPR002772">
    <property type="entry name" value="Glyco_hydro_3_C"/>
</dbReference>
<dbReference type="EMBL" id="SMKL01000044">
    <property type="protein sequence ID" value="TDC49244.1"/>
    <property type="molecule type" value="Genomic_DNA"/>
</dbReference>
<dbReference type="InterPro" id="IPR036881">
    <property type="entry name" value="Glyco_hydro_3_C_sf"/>
</dbReference>
<dbReference type="AlphaFoldDB" id="A0A4R4RIR1"/>
<dbReference type="InterPro" id="IPR026891">
    <property type="entry name" value="Fn3-like"/>
</dbReference>
<dbReference type="Pfam" id="PF14310">
    <property type="entry name" value="Fn3-like"/>
    <property type="match status" value="1"/>
</dbReference>
<sequence length="783" mass="81238">MTAHTWAGPRTGPWHDTALPLEERVDALLAAMTPEEKAGQLGSYWQRPSEEPDDAQVAPMEGEMAGPASFADALEYGLGHITRVYGTTPVAAADGIADLRARQAHVMRVSRFGIPAIAHEECLTGFTAYGATVYPTPLAWGAAFDPALVEEMAAAIGRDLRSVGIDQGLAPVLDVVRDYRWGRVEESIGEDPYLVATTATAYVRGLQSSGLVATVKHFAGYSASRSARNHAPVTAGPRELAELLLPPFELAVREGGAGSVMASYAAVDGVPPTASRELLTTLLRDTWGFDGTVVSDYWAVPFLRNMHRIAAGDDDAGRLALTAGVDVELPETVGFAGLAAAVRAGALPVEVLDAAARRVLLQKGRLGLLDADWTPHAAEPEAIDLDSPANRSLASRLAERSVVLLANDGTLPLPPSSTGRVAVVGTTAVEPRTFLGCYSFPNHVLAQHGDGTDLGIAVPTLLDALRSELGAADVMHAAGAAITGDDRSGLAAAAELAAGTDVAIVAVGDLAGLFGRGTSGEGCDAPDLTLPGVQADLVAAVLDTGTPVVLVVVSGRPYALGELAPRCAAVVQAFLPGEEGGAAIAGVLSGRVNPSGRLPVAVPRTPSSSLPTYRAAPLDQRTDGVSNLDPAPLYPFGHGLSYTTVAYESIALSAAAIPADGAVDVAVTVRNTGTRPVDEVVQLYLTDHVAQTVRPVRELVGFHRVPLAPGDARRVTFTVHADRTSFAGLDLRRIVEPGAFTLAAGRSSEDLAVSAEFEITGDGVRVLDGHRVMTTPVAVEAVG</sequence>
<accession>A0A4R4RIR1</accession>
<dbReference type="InterPro" id="IPR050288">
    <property type="entry name" value="Cellulose_deg_GH3"/>
</dbReference>
<keyword evidence="7" id="KW-1185">Reference proteome</keyword>
<comment type="function">
    <text evidence="3">Catalyzes the hydrolysis of a non-reducing terminal alpha-L-arabinopyranosidic linkage in ginsenoside Rb2 (alpha-L-arabinopyranosyl-(1-&gt;6)-alpha-D-glucopyranosyl) to release alpha-D-glucopyranosyl (Rd). It is not able to hydrolyze alpha-L-arabinofuranosyl-(1-&gt;6)-alpha-D-glucopyranosyl (Rc).</text>
</comment>
<dbReference type="Proteomes" id="UP000295621">
    <property type="component" value="Unassembled WGS sequence"/>
</dbReference>
<evidence type="ECO:0000256" key="4">
    <source>
        <dbReference type="ARBA" id="ARBA00074219"/>
    </source>
</evidence>
<dbReference type="PANTHER" id="PTHR42715:SF10">
    <property type="entry name" value="BETA-GLUCOSIDASE"/>
    <property type="match status" value="1"/>
</dbReference>
<dbReference type="SMART" id="SM01217">
    <property type="entry name" value="Fn3_like"/>
    <property type="match status" value="1"/>
</dbReference>
<dbReference type="InterPro" id="IPR036962">
    <property type="entry name" value="Glyco_hydro_3_N_sf"/>
</dbReference>
<dbReference type="InterPro" id="IPR017853">
    <property type="entry name" value="GH"/>
</dbReference>
<dbReference type="InterPro" id="IPR001764">
    <property type="entry name" value="Glyco_hydro_3_N"/>
</dbReference>
<protein>
    <recommendedName>
        <fullName evidence="4">Exo-alpha-(1-&gt;6)-L-arabinopyranosidase</fullName>
    </recommendedName>
</protein>
<keyword evidence="2 6" id="KW-0378">Hydrolase</keyword>
<comment type="similarity">
    <text evidence="1">Belongs to the glycosyl hydrolase 3 family.</text>
</comment>
<dbReference type="OrthoDB" id="9803863at2"/>
<dbReference type="GO" id="GO:0005975">
    <property type="term" value="P:carbohydrate metabolic process"/>
    <property type="evidence" value="ECO:0007669"/>
    <property type="project" value="InterPro"/>
</dbReference>
<dbReference type="SUPFAM" id="SSF51445">
    <property type="entry name" value="(Trans)glycosidases"/>
    <property type="match status" value="1"/>
</dbReference>
<reference evidence="6 7" key="1">
    <citation type="submission" date="2019-02" db="EMBL/GenBank/DDBJ databases">
        <title>Draft genome sequences of novel Actinobacteria.</title>
        <authorList>
            <person name="Sahin N."/>
            <person name="Ay H."/>
            <person name="Saygin H."/>
        </authorList>
    </citation>
    <scope>NUCLEOTIDE SEQUENCE [LARGE SCALE GENOMIC DNA]</scope>
    <source>
        <strain evidence="6 7">KC603</strain>
    </source>
</reference>
<dbReference type="PANTHER" id="PTHR42715">
    <property type="entry name" value="BETA-GLUCOSIDASE"/>
    <property type="match status" value="1"/>
</dbReference>
<organism evidence="6 7">
    <name type="scientific">Jiangella ureilytica</name>
    <dbReference type="NCBI Taxonomy" id="2530374"/>
    <lineage>
        <taxon>Bacteria</taxon>
        <taxon>Bacillati</taxon>
        <taxon>Actinomycetota</taxon>
        <taxon>Actinomycetes</taxon>
        <taxon>Jiangellales</taxon>
        <taxon>Jiangellaceae</taxon>
        <taxon>Jiangella</taxon>
    </lineage>
</organism>
<proteinExistence type="inferred from homology"/>
<name>A0A4R4RIR1_9ACTN</name>
<evidence type="ECO:0000256" key="2">
    <source>
        <dbReference type="ARBA" id="ARBA00022801"/>
    </source>
</evidence>
<evidence type="ECO:0000256" key="1">
    <source>
        <dbReference type="ARBA" id="ARBA00005336"/>
    </source>
</evidence>
<comment type="caution">
    <text evidence="6">The sequence shown here is derived from an EMBL/GenBank/DDBJ whole genome shotgun (WGS) entry which is preliminary data.</text>
</comment>
<feature type="domain" description="Fibronectin type III-like" evidence="5">
    <location>
        <begin position="679"/>
        <end position="748"/>
    </location>
</feature>
<dbReference type="Gene3D" id="2.60.40.10">
    <property type="entry name" value="Immunoglobulins"/>
    <property type="match status" value="1"/>
</dbReference>
<dbReference type="SUPFAM" id="SSF52279">
    <property type="entry name" value="Beta-D-glucan exohydrolase, C-terminal domain"/>
    <property type="match status" value="1"/>
</dbReference>
<dbReference type="FunFam" id="2.60.40.10:FF:000495">
    <property type="entry name" value="Periplasmic beta-glucosidase"/>
    <property type="match status" value="1"/>
</dbReference>
<dbReference type="Gene3D" id="3.40.50.1700">
    <property type="entry name" value="Glycoside hydrolase family 3 C-terminal domain"/>
    <property type="match status" value="1"/>
</dbReference>
<dbReference type="RefSeq" id="WP_131985220.1">
    <property type="nucleotide sequence ID" value="NZ_SMKL01000044.1"/>
</dbReference>
<evidence type="ECO:0000259" key="5">
    <source>
        <dbReference type="SMART" id="SM01217"/>
    </source>
</evidence>
<evidence type="ECO:0000256" key="3">
    <source>
        <dbReference type="ARBA" id="ARBA00058905"/>
    </source>
</evidence>
<dbReference type="PRINTS" id="PR00133">
    <property type="entry name" value="GLHYDRLASE3"/>
</dbReference>